<gene>
    <name evidence="1" type="ORF">RZN69_12460</name>
</gene>
<keyword evidence="2" id="KW-1185">Reference proteome</keyword>
<organism evidence="1 2">
    <name type="scientific">Rubellicoccus peritrichatus</name>
    <dbReference type="NCBI Taxonomy" id="3080537"/>
    <lineage>
        <taxon>Bacteria</taxon>
        <taxon>Pseudomonadati</taxon>
        <taxon>Verrucomicrobiota</taxon>
        <taxon>Opitutia</taxon>
        <taxon>Puniceicoccales</taxon>
        <taxon>Cerasicoccaceae</taxon>
        <taxon>Rubellicoccus</taxon>
    </lineage>
</organism>
<evidence type="ECO:0000313" key="1">
    <source>
        <dbReference type="EMBL" id="WOO39429.1"/>
    </source>
</evidence>
<name>A0AAQ3L7R7_9BACT</name>
<dbReference type="RefSeq" id="WP_317831317.1">
    <property type="nucleotide sequence ID" value="NZ_CP136920.1"/>
</dbReference>
<reference evidence="1 2" key="1">
    <citation type="submission" date="2023-10" db="EMBL/GenBank/DDBJ databases">
        <title>Rubellicoccus peritrichatus gen. nov., sp. nov., isolated from an algae of coral reef tank.</title>
        <authorList>
            <person name="Luo J."/>
        </authorList>
    </citation>
    <scope>NUCLEOTIDE SEQUENCE [LARGE SCALE GENOMIC DNA]</scope>
    <source>
        <strain evidence="1 2">CR14</strain>
    </source>
</reference>
<dbReference type="EMBL" id="CP136920">
    <property type="protein sequence ID" value="WOO39429.1"/>
    <property type="molecule type" value="Genomic_DNA"/>
</dbReference>
<evidence type="ECO:0000313" key="2">
    <source>
        <dbReference type="Proteomes" id="UP001304300"/>
    </source>
</evidence>
<protein>
    <submittedName>
        <fullName evidence="1">Uncharacterized protein</fullName>
    </submittedName>
</protein>
<dbReference type="KEGG" id="puo:RZN69_12460"/>
<sequence length="58" mass="6113">MHPLTSINAGIAEFYEIGRASIHLLTALIAEGSLGILDCGSETLIEGKWVDGSRCPGK</sequence>
<proteinExistence type="predicted"/>
<accession>A0AAQ3L7R7</accession>
<dbReference type="AlphaFoldDB" id="A0AAQ3L7R7"/>
<dbReference type="Proteomes" id="UP001304300">
    <property type="component" value="Chromosome"/>
</dbReference>